<protein>
    <recommendedName>
        <fullName evidence="3">DUF5672 domain-containing protein</fullName>
    </recommendedName>
</protein>
<dbReference type="AlphaFoldDB" id="A0AB36J2X5"/>
<evidence type="ECO:0000313" key="1">
    <source>
        <dbReference type="EMBL" id="OME10263.1"/>
    </source>
</evidence>
<dbReference type="Pfam" id="PF10804">
    <property type="entry name" value="DUF2538"/>
    <property type="match status" value="1"/>
</dbReference>
<comment type="caution">
    <text evidence="1">The sequence shown here is derived from an EMBL/GenBank/DDBJ whole genome shotgun (WGS) entry which is preliminary data.</text>
</comment>
<dbReference type="Proteomes" id="UP000187323">
    <property type="component" value="Unassembled WGS sequence"/>
</dbReference>
<name>A0AB36J2X5_9BACL</name>
<evidence type="ECO:0008006" key="3">
    <source>
        <dbReference type="Google" id="ProtNLM"/>
    </source>
</evidence>
<accession>A0AB36J2X5</accession>
<sequence>MFFVNEAHRKNYESLLNFYASSLPSIEYEVACYILALPEVLKRIPEDHSIKLPFDWVHHWEDENDESTKRLSDAIFYMDDPYKHLVFAGMHMYNGEIFRLNSGLSTWNDTHFQVFIQACKIRGKL</sequence>
<dbReference type="EMBL" id="MPTO01000050">
    <property type="protein sequence ID" value="OME10263.1"/>
    <property type="molecule type" value="Genomic_DNA"/>
</dbReference>
<gene>
    <name evidence="1" type="ORF">BSK47_31070</name>
</gene>
<organism evidence="1 2">
    <name type="scientific">Paenibacillus odorifer</name>
    <dbReference type="NCBI Taxonomy" id="189426"/>
    <lineage>
        <taxon>Bacteria</taxon>
        <taxon>Bacillati</taxon>
        <taxon>Bacillota</taxon>
        <taxon>Bacilli</taxon>
        <taxon>Bacillales</taxon>
        <taxon>Paenibacillaceae</taxon>
        <taxon>Paenibacillus</taxon>
    </lineage>
</organism>
<proteinExistence type="predicted"/>
<reference evidence="1 2" key="1">
    <citation type="submission" date="2016-10" db="EMBL/GenBank/DDBJ databases">
        <title>Paenibacillus species isolates.</title>
        <authorList>
            <person name="Beno S.M."/>
        </authorList>
    </citation>
    <scope>NUCLEOTIDE SEQUENCE [LARGE SCALE GENOMIC DNA]</scope>
    <source>
        <strain evidence="1 2">FSL H7-0918</strain>
    </source>
</reference>
<evidence type="ECO:0000313" key="2">
    <source>
        <dbReference type="Proteomes" id="UP000187323"/>
    </source>
</evidence>
<dbReference type="InterPro" id="IPR024469">
    <property type="entry name" value="DUF2538"/>
</dbReference>
<dbReference type="RefSeq" id="WP_076138900.1">
    <property type="nucleotide sequence ID" value="NZ_MKQM01000081.1"/>
</dbReference>